<dbReference type="EMBL" id="CP015327">
    <property type="protein sequence ID" value="AWG44835.1"/>
    <property type="molecule type" value="Genomic_DNA"/>
</dbReference>
<proteinExistence type="predicted"/>
<gene>
    <name evidence="1" type="ORF">BEH_26125</name>
</gene>
<sequence>MKTVTNYDEFEIEFEEFLRSDNKYLFFHGNSEHDRHLYILKFIKERLRNRRVLFRTNSLENATDFARLKKGKASSTKLYSHLNNNFCFDSYFTNRSMTNTPDTVDIAVIYPLEGLIRNNKVYKLFEDINDKNIGKVIFVSWLDEDNHQISYDYSDFINKADIVIKIHQGGKQGCEY</sequence>
<dbReference type="KEGG" id="beo:BEH_26125"/>
<dbReference type="AlphaFoldDB" id="A0A2L1FFY3"/>
<geneLocation type="plasmid" evidence="2">
    <name>pbeh5</name>
</geneLocation>
<dbReference type="RefSeq" id="WP_046218513.1">
    <property type="nucleotide sequence ID" value="NZ_CP015327.1"/>
</dbReference>
<organism evidence="1 2">
    <name type="scientific">Priestia filamentosa</name>
    <dbReference type="NCBI Taxonomy" id="1402861"/>
    <lineage>
        <taxon>Bacteria</taxon>
        <taxon>Bacillati</taxon>
        <taxon>Bacillota</taxon>
        <taxon>Bacilli</taxon>
        <taxon>Bacillales</taxon>
        <taxon>Bacillaceae</taxon>
        <taxon>Priestia</taxon>
    </lineage>
</organism>
<evidence type="ECO:0000313" key="2">
    <source>
        <dbReference type="Proteomes" id="UP000036202"/>
    </source>
</evidence>
<keyword evidence="2" id="KW-1185">Reference proteome</keyword>
<keyword evidence="1" id="KW-0614">Plasmid</keyword>
<reference evidence="1 2" key="1">
    <citation type="journal article" date="2015" name="PLoS ONE">
        <title>Genome Sequence of Bacillus endophyticus and Analysis of Its Companion Mechanism in the Ketogulonigenium vulgare-Bacillus Strain Consortium.</title>
        <authorList>
            <person name="Jia N."/>
            <person name="Du J."/>
            <person name="Ding M.Z."/>
            <person name="Gao F."/>
            <person name="Yuan Y.J."/>
        </authorList>
    </citation>
    <scope>NUCLEOTIDE SEQUENCE [LARGE SCALE GENOMIC DNA]</scope>
    <source>
        <strain evidence="1 2">Hbe603</strain>
        <plasmid evidence="2">pbeh5</plasmid>
    </source>
</reference>
<evidence type="ECO:0000313" key="1">
    <source>
        <dbReference type="EMBL" id="AWG44835.1"/>
    </source>
</evidence>
<accession>A0A2S1M0E7</accession>
<name>A0A2L1FFY3_9BACI</name>
<protein>
    <submittedName>
        <fullName evidence="1">Uncharacterized protein</fullName>
    </submittedName>
</protein>
<dbReference type="Proteomes" id="UP000036202">
    <property type="component" value="Plasmid pbeh5"/>
</dbReference>
<accession>A0A2L1FFY3</accession>